<evidence type="ECO:0000313" key="3">
    <source>
        <dbReference type="EMBL" id="OOZ40097.1"/>
    </source>
</evidence>
<dbReference type="RefSeq" id="WP_078483765.1">
    <property type="nucleotide sequence ID" value="NZ_MPRL01000033.1"/>
</dbReference>
<evidence type="ECO:0000259" key="2">
    <source>
        <dbReference type="PROSITE" id="PS00662"/>
    </source>
</evidence>
<dbReference type="PANTHER" id="PTHR30486:SF12">
    <property type="entry name" value="TYPE IV PILUS ATPASE PILU"/>
    <property type="match status" value="1"/>
</dbReference>
<evidence type="ECO:0000313" key="4">
    <source>
        <dbReference type="Proteomes" id="UP000191110"/>
    </source>
</evidence>
<proteinExistence type="inferred from homology"/>
<comment type="similarity">
    <text evidence="1">Belongs to the GSP E family.</text>
</comment>
<dbReference type="PANTHER" id="PTHR30486">
    <property type="entry name" value="TWITCHING MOTILITY PROTEIN PILT"/>
    <property type="match status" value="1"/>
</dbReference>
<dbReference type="PROSITE" id="PS00662">
    <property type="entry name" value="T2SP_E"/>
    <property type="match status" value="1"/>
</dbReference>
<dbReference type="SUPFAM" id="SSF52540">
    <property type="entry name" value="P-loop containing nucleoside triphosphate hydrolases"/>
    <property type="match status" value="1"/>
</dbReference>
<name>A0A1T2L4R3_9GAMM</name>
<dbReference type="InterPro" id="IPR027417">
    <property type="entry name" value="P-loop_NTPase"/>
</dbReference>
<sequence length="380" mass="42419">MDIVQYLKLMVQKGASDLFFSAGTPVNIKIEGVTGPIGDQSMSPEMVKELAYSIMNDRQIAEFEEELEMNLAMPVPELGRFRVNIFRQRGAVAMVIRYITARIPTIEALNLPKILKDLIMAPRGLILVVGSTGSGKSTTLASMIDHRNENKSGHIFSIEEPIEYIHAHKKSVVDQREVGLDTHSYDNALKNALREAPDVIMIGEIRDRETMQHALAYADTGHLCLATLHANNANQTLERVINFFPENAHHQLLEDLSQHLRAVISQRLLIGVDGKRLPAVEVMLASAYVKELIKKGDIDNIKEAMEQSTDRGMQTFDQALFTMYRAGKIGLEEALSNADSRNNLSLRIRLEGGEGLRAFEGSLEYAESEEFDESNLDGRN</sequence>
<keyword evidence="4" id="KW-1185">Reference proteome</keyword>
<evidence type="ECO:0000256" key="1">
    <source>
        <dbReference type="ARBA" id="ARBA00006611"/>
    </source>
</evidence>
<accession>A0A1T2L4R3</accession>
<dbReference type="AlphaFoldDB" id="A0A1T2L4R3"/>
<reference evidence="3 4" key="1">
    <citation type="submission" date="2016-11" db="EMBL/GenBank/DDBJ databases">
        <title>Mixed transmission modes and dynamic genome evolution in an obligate animal-bacterial symbiosis.</title>
        <authorList>
            <person name="Russell S.L."/>
            <person name="Corbett-Detig R.B."/>
            <person name="Cavanaugh C.M."/>
        </authorList>
    </citation>
    <scope>NUCLEOTIDE SEQUENCE [LARGE SCALE GENOMIC DNA]</scope>
    <source>
        <strain evidence="3">Sveles-Q1</strain>
    </source>
</reference>
<dbReference type="Pfam" id="PF00437">
    <property type="entry name" value="T2SSE"/>
    <property type="match status" value="1"/>
</dbReference>
<comment type="caution">
    <text evidence="3">The sequence shown here is derived from an EMBL/GenBank/DDBJ whole genome shotgun (WGS) entry which is preliminary data.</text>
</comment>
<feature type="domain" description="Bacterial type II secretion system protein E" evidence="2">
    <location>
        <begin position="193"/>
        <end position="207"/>
    </location>
</feature>
<dbReference type="InterPro" id="IPR001482">
    <property type="entry name" value="T2SS/T4SS_dom"/>
</dbReference>
<dbReference type="Gene3D" id="3.30.450.90">
    <property type="match status" value="1"/>
</dbReference>
<dbReference type="CDD" id="cd01131">
    <property type="entry name" value="PilT"/>
    <property type="match status" value="1"/>
</dbReference>
<dbReference type="NCBIfam" id="TIGR01420">
    <property type="entry name" value="pilT_fam"/>
    <property type="match status" value="1"/>
</dbReference>
<dbReference type="OrthoDB" id="9804785at2"/>
<protein>
    <submittedName>
        <fullName evidence="3">Type IV pili twitching motility protein PilT</fullName>
    </submittedName>
</protein>
<dbReference type="GO" id="GO:0005524">
    <property type="term" value="F:ATP binding"/>
    <property type="evidence" value="ECO:0007669"/>
    <property type="project" value="InterPro"/>
</dbReference>
<dbReference type="Proteomes" id="UP000191110">
    <property type="component" value="Unassembled WGS sequence"/>
</dbReference>
<dbReference type="Gene3D" id="3.40.50.300">
    <property type="entry name" value="P-loop containing nucleotide triphosphate hydrolases"/>
    <property type="match status" value="1"/>
</dbReference>
<dbReference type="EMBL" id="MPRL01000033">
    <property type="protein sequence ID" value="OOZ40097.1"/>
    <property type="molecule type" value="Genomic_DNA"/>
</dbReference>
<gene>
    <name evidence="3" type="ORF">BOW53_09080</name>
</gene>
<dbReference type="InterPro" id="IPR006321">
    <property type="entry name" value="PilT/PilU"/>
</dbReference>
<dbReference type="GO" id="GO:0016887">
    <property type="term" value="F:ATP hydrolysis activity"/>
    <property type="evidence" value="ECO:0007669"/>
    <property type="project" value="InterPro"/>
</dbReference>
<dbReference type="InterPro" id="IPR050921">
    <property type="entry name" value="T4SS_GSP_E_ATPase"/>
</dbReference>
<organism evidence="3 4">
    <name type="scientific">Solemya pervernicosa gill symbiont</name>
    <dbReference type="NCBI Taxonomy" id="642797"/>
    <lineage>
        <taxon>Bacteria</taxon>
        <taxon>Pseudomonadati</taxon>
        <taxon>Pseudomonadota</taxon>
        <taxon>Gammaproteobacteria</taxon>
        <taxon>sulfur-oxidizing symbionts</taxon>
    </lineage>
</organism>